<dbReference type="Proteomes" id="UP001501510">
    <property type="component" value="Unassembled WGS sequence"/>
</dbReference>
<dbReference type="InterPro" id="IPR029044">
    <property type="entry name" value="Nucleotide-diphossugar_trans"/>
</dbReference>
<keyword evidence="4" id="KW-0808">Transferase</keyword>
<evidence type="ECO:0000256" key="3">
    <source>
        <dbReference type="ARBA" id="ARBA00022676"/>
    </source>
</evidence>
<dbReference type="Pfam" id="PF00535">
    <property type="entry name" value="Glycos_transf_2"/>
    <property type="match status" value="1"/>
</dbReference>
<organism evidence="12 13">
    <name type="scientific">Clostridium oceanicum</name>
    <dbReference type="NCBI Taxonomy" id="1543"/>
    <lineage>
        <taxon>Bacteria</taxon>
        <taxon>Bacillati</taxon>
        <taxon>Bacillota</taxon>
        <taxon>Clostridia</taxon>
        <taxon>Eubacteriales</taxon>
        <taxon>Clostridiaceae</taxon>
        <taxon>Clostridium</taxon>
    </lineage>
</organism>
<dbReference type="PANTHER" id="PTHR43646">
    <property type="entry name" value="GLYCOSYLTRANSFERASE"/>
    <property type="match status" value="1"/>
</dbReference>
<name>A0ABP3V0N1_9CLOT</name>
<dbReference type="NCBIfam" id="TIGR04283">
    <property type="entry name" value="glyco_like_mftF"/>
    <property type="match status" value="1"/>
</dbReference>
<comment type="pathway">
    <text evidence="8">Carotenoid biosynthesis; staphyloxanthin biosynthesis; staphyloxanthin from farnesyl diphosphate: step 4/5.</text>
</comment>
<dbReference type="RefSeq" id="WP_343763459.1">
    <property type="nucleotide sequence ID" value="NZ_BAAACG010000019.1"/>
</dbReference>
<dbReference type="InterPro" id="IPR026461">
    <property type="entry name" value="Trfase_2_rSAM/seldom_assoc"/>
</dbReference>
<keyword evidence="5" id="KW-0125">Carotenoid biosynthesis</keyword>
<evidence type="ECO:0000256" key="9">
    <source>
        <dbReference type="ARBA" id="ARBA00038120"/>
    </source>
</evidence>
<comment type="subcellular location">
    <subcellularLocation>
        <location evidence="1">Cell membrane</location>
    </subcellularLocation>
</comment>
<evidence type="ECO:0000256" key="10">
    <source>
        <dbReference type="ARBA" id="ARBA00040345"/>
    </source>
</evidence>
<evidence type="ECO:0000256" key="4">
    <source>
        <dbReference type="ARBA" id="ARBA00022679"/>
    </source>
</evidence>
<feature type="domain" description="Glycosyltransferase 2-like" evidence="11">
    <location>
        <begin position="3"/>
        <end position="129"/>
    </location>
</feature>
<gene>
    <name evidence="12" type="ORF">GCM10008906_33230</name>
</gene>
<sequence>MVSIIVPVLNEEKTIENLLIKLNNLKGSKEIIVVDGGSKDKTVTIAKKYGKVVKSKKGRAYQMNKGASISKGDILWFVHSDSIVDLNSITYIEKCITRGYVGGGFSLYFYDFNTLFMKYIRITSNIRAYIFKIFYGDQGIFVEKNIFNRIGGYPNLYIMEDLEFSKKIKKVGKMKLISKKIGTSARRFKKGGQFKTHLLMHKLRILHIMGISNSTLNKMYREVRQ</sequence>
<evidence type="ECO:0000313" key="13">
    <source>
        <dbReference type="Proteomes" id="UP001501510"/>
    </source>
</evidence>
<comment type="function">
    <text evidence="7">Catalyzes the glycosylation of 4,4'-diaponeurosporenoate, i.e. the esterification of glucose at the C1'' position with the carboxyl group of 4,4'-diaponeurosporenic acid, to form glycosyl-4,4'-diaponeurosporenoate. This is a step in the biosynthesis of staphyloxanthin, an orange pigment present in most staphylococci strains.</text>
</comment>
<evidence type="ECO:0000256" key="1">
    <source>
        <dbReference type="ARBA" id="ARBA00004236"/>
    </source>
</evidence>
<evidence type="ECO:0000256" key="7">
    <source>
        <dbReference type="ARBA" id="ARBA00037281"/>
    </source>
</evidence>
<dbReference type="InterPro" id="IPR001173">
    <property type="entry name" value="Glyco_trans_2-like"/>
</dbReference>
<keyword evidence="2" id="KW-1003">Cell membrane</keyword>
<keyword evidence="6" id="KW-0472">Membrane</keyword>
<dbReference type="Gene3D" id="3.90.550.10">
    <property type="entry name" value="Spore Coat Polysaccharide Biosynthesis Protein SpsA, Chain A"/>
    <property type="match status" value="1"/>
</dbReference>
<proteinExistence type="inferred from homology"/>
<dbReference type="SUPFAM" id="SSF53448">
    <property type="entry name" value="Nucleotide-diphospho-sugar transferases"/>
    <property type="match status" value="1"/>
</dbReference>
<evidence type="ECO:0000256" key="8">
    <source>
        <dbReference type="ARBA" id="ARBA00037904"/>
    </source>
</evidence>
<dbReference type="CDD" id="cd02522">
    <property type="entry name" value="GT_2_like_a"/>
    <property type="match status" value="1"/>
</dbReference>
<evidence type="ECO:0000256" key="5">
    <source>
        <dbReference type="ARBA" id="ARBA00022746"/>
    </source>
</evidence>
<evidence type="ECO:0000256" key="2">
    <source>
        <dbReference type="ARBA" id="ARBA00022475"/>
    </source>
</evidence>
<protein>
    <recommendedName>
        <fullName evidence="10">4,4'-diaponeurosporenoate glycosyltransferase</fullName>
    </recommendedName>
</protein>
<accession>A0ABP3V0N1</accession>
<dbReference type="EMBL" id="BAAACG010000019">
    <property type="protein sequence ID" value="GAA0746081.1"/>
    <property type="molecule type" value="Genomic_DNA"/>
</dbReference>
<reference evidence="13" key="1">
    <citation type="journal article" date="2019" name="Int. J. Syst. Evol. Microbiol.">
        <title>The Global Catalogue of Microorganisms (GCM) 10K type strain sequencing project: providing services to taxonomists for standard genome sequencing and annotation.</title>
        <authorList>
            <consortium name="The Broad Institute Genomics Platform"/>
            <consortium name="The Broad Institute Genome Sequencing Center for Infectious Disease"/>
            <person name="Wu L."/>
            <person name="Ma J."/>
        </authorList>
    </citation>
    <scope>NUCLEOTIDE SEQUENCE [LARGE SCALE GENOMIC DNA]</scope>
    <source>
        <strain evidence="13">JCM 1407</strain>
    </source>
</reference>
<evidence type="ECO:0000313" key="12">
    <source>
        <dbReference type="EMBL" id="GAA0746081.1"/>
    </source>
</evidence>
<comment type="similarity">
    <text evidence="9">Belongs to the glycosyltransferase 2 family. CrtQ subfamily.</text>
</comment>
<comment type="caution">
    <text evidence="12">The sequence shown here is derived from an EMBL/GenBank/DDBJ whole genome shotgun (WGS) entry which is preliminary data.</text>
</comment>
<keyword evidence="13" id="KW-1185">Reference proteome</keyword>
<evidence type="ECO:0000259" key="11">
    <source>
        <dbReference type="Pfam" id="PF00535"/>
    </source>
</evidence>
<keyword evidence="3" id="KW-0328">Glycosyltransferase</keyword>
<dbReference type="PANTHER" id="PTHR43646:SF2">
    <property type="entry name" value="GLYCOSYLTRANSFERASE 2-LIKE DOMAIN-CONTAINING PROTEIN"/>
    <property type="match status" value="1"/>
</dbReference>
<evidence type="ECO:0000256" key="6">
    <source>
        <dbReference type="ARBA" id="ARBA00023136"/>
    </source>
</evidence>